<proteinExistence type="predicted"/>
<keyword evidence="2" id="KW-1185">Reference proteome</keyword>
<reference evidence="1 2" key="1">
    <citation type="journal article" date="2010" name="BMC Genomics">
        <title>Genome comparison of the epiphytic bacteria Erwinia billingiae and E. tasmaniensis with the pear pathogen E. pyrifoliae.</title>
        <authorList>
            <person name="Kube M."/>
            <person name="Migdoll A.M."/>
            <person name="Gehring I."/>
            <person name="Heitmann K."/>
            <person name="Mayer Y."/>
            <person name="Kuhl H."/>
            <person name="Knaust F."/>
            <person name="Geider K."/>
            <person name="Reinhardt R."/>
        </authorList>
    </citation>
    <scope>NUCLEOTIDE SEQUENCE [LARGE SCALE GENOMIC DNA]</scope>
    <source>
        <strain evidence="1 2">Eb661</strain>
    </source>
</reference>
<sequence>MTISLSQVPLHGTKPHFIKKRFYEKSFTLYTFHLLSLNSIN</sequence>
<accession>D8MXC3</accession>
<evidence type="ECO:0000313" key="2">
    <source>
        <dbReference type="Proteomes" id="UP000008793"/>
    </source>
</evidence>
<dbReference type="HOGENOM" id="CLU_3269775_0_0_6"/>
<evidence type="ECO:0000313" key="1">
    <source>
        <dbReference type="EMBL" id="CAX61480.1"/>
    </source>
</evidence>
<gene>
    <name evidence="1" type="ordered locus">EbC_39490</name>
</gene>
<dbReference type="AlphaFoldDB" id="D8MXC3"/>
<dbReference type="EMBL" id="FP236843">
    <property type="protein sequence ID" value="CAX61480.1"/>
    <property type="molecule type" value="Genomic_DNA"/>
</dbReference>
<dbReference type="Proteomes" id="UP000008793">
    <property type="component" value="Chromosome"/>
</dbReference>
<dbReference type="KEGG" id="ebi:EbC_39490"/>
<protein>
    <submittedName>
        <fullName evidence="1">Uncharacterized protein</fullName>
    </submittedName>
</protein>
<name>D8MXC3_ERWBE</name>
<organism evidence="2">
    <name type="scientific">Erwinia billingiae (strain Eb661)</name>
    <dbReference type="NCBI Taxonomy" id="634500"/>
    <lineage>
        <taxon>Bacteria</taxon>
        <taxon>Pseudomonadati</taxon>
        <taxon>Pseudomonadota</taxon>
        <taxon>Gammaproteobacteria</taxon>
        <taxon>Enterobacterales</taxon>
        <taxon>Erwiniaceae</taxon>
        <taxon>Erwinia</taxon>
    </lineage>
</organism>